<reference evidence="1" key="1">
    <citation type="submission" date="2022-10" db="EMBL/GenBank/DDBJ databases">
        <title>The WGS of Solirubrobacter ginsenosidimutans DSM 21036.</title>
        <authorList>
            <person name="Jiang Z."/>
        </authorList>
    </citation>
    <scope>NUCLEOTIDE SEQUENCE</scope>
    <source>
        <strain evidence="1">DSM 21036</strain>
    </source>
</reference>
<protein>
    <submittedName>
        <fullName evidence="1">Uncharacterized protein</fullName>
    </submittedName>
</protein>
<accession>A0A9X3S7G2</accession>
<keyword evidence="2" id="KW-1185">Reference proteome</keyword>
<dbReference type="RefSeq" id="WP_270045283.1">
    <property type="nucleotide sequence ID" value="NZ_JAPDOD010000056.1"/>
</dbReference>
<organism evidence="1 2">
    <name type="scientific">Solirubrobacter ginsenosidimutans</name>
    <dbReference type="NCBI Taxonomy" id="490573"/>
    <lineage>
        <taxon>Bacteria</taxon>
        <taxon>Bacillati</taxon>
        <taxon>Actinomycetota</taxon>
        <taxon>Thermoleophilia</taxon>
        <taxon>Solirubrobacterales</taxon>
        <taxon>Solirubrobacteraceae</taxon>
        <taxon>Solirubrobacter</taxon>
    </lineage>
</organism>
<name>A0A9X3S7G2_9ACTN</name>
<comment type="caution">
    <text evidence="1">The sequence shown here is derived from an EMBL/GenBank/DDBJ whole genome shotgun (WGS) entry which is preliminary data.</text>
</comment>
<evidence type="ECO:0000313" key="2">
    <source>
        <dbReference type="Proteomes" id="UP001149140"/>
    </source>
</evidence>
<dbReference type="AlphaFoldDB" id="A0A9X3S7G2"/>
<dbReference type="Proteomes" id="UP001149140">
    <property type="component" value="Unassembled WGS sequence"/>
</dbReference>
<dbReference type="EMBL" id="JAPDOD010000056">
    <property type="protein sequence ID" value="MDA0166021.1"/>
    <property type="molecule type" value="Genomic_DNA"/>
</dbReference>
<evidence type="ECO:0000313" key="1">
    <source>
        <dbReference type="EMBL" id="MDA0166021.1"/>
    </source>
</evidence>
<gene>
    <name evidence="1" type="ORF">OM076_37500</name>
</gene>
<sequence>MATVADLAASRPLTFLVNNAGVAHYMPLPELAQEPLSDGAISGADGRGASTRYWRCPLRA</sequence>
<proteinExistence type="predicted"/>